<dbReference type="RefSeq" id="WP_325100539.1">
    <property type="nucleotide sequence ID" value="NZ_JACHXE010000004.1"/>
</dbReference>
<dbReference type="PIRSF" id="PIRSF038992">
    <property type="entry name" value="Aldolase_Ia"/>
    <property type="match status" value="1"/>
</dbReference>
<dbReference type="NCBIfam" id="NF005556">
    <property type="entry name" value="PRK07226.1"/>
    <property type="match status" value="1"/>
</dbReference>
<dbReference type="Gene3D" id="3.20.20.70">
    <property type="entry name" value="Aldolase class I"/>
    <property type="match status" value="1"/>
</dbReference>
<feature type="active site" description="Proton donor" evidence="1">
    <location>
        <position position="150"/>
    </location>
</feature>
<dbReference type="EC" id="4.1.2.56" evidence="3"/>
<dbReference type="Pfam" id="PF01791">
    <property type="entry name" value="DeoC"/>
    <property type="match status" value="1"/>
</dbReference>
<dbReference type="SUPFAM" id="SSF51569">
    <property type="entry name" value="Aldolase"/>
    <property type="match status" value="1"/>
</dbReference>
<organism evidence="3 4">
    <name type="scientific">Streptomyces violarus</name>
    <dbReference type="NCBI Taxonomy" id="67380"/>
    <lineage>
        <taxon>Bacteria</taxon>
        <taxon>Bacillati</taxon>
        <taxon>Actinomycetota</taxon>
        <taxon>Actinomycetes</taxon>
        <taxon>Kitasatosporales</taxon>
        <taxon>Streptomycetaceae</taxon>
        <taxon>Streptomyces</taxon>
    </lineage>
</organism>
<feature type="region of interest" description="Disordered" evidence="2">
    <location>
        <begin position="256"/>
        <end position="280"/>
    </location>
</feature>
<proteinExistence type="predicted"/>
<dbReference type="GO" id="GO:0004332">
    <property type="term" value="F:fructose-bisphosphate aldolase activity"/>
    <property type="evidence" value="ECO:0007669"/>
    <property type="project" value="InterPro"/>
</dbReference>
<dbReference type="InterPro" id="IPR050456">
    <property type="entry name" value="DeoC/FbaB_aldolase"/>
</dbReference>
<dbReference type="PANTHER" id="PTHR47916:SF1">
    <property type="entry name" value="3-HYDROXY-5-PHOSPHONOOXYPENTANE-2,4-DIONE THIOLASE"/>
    <property type="match status" value="1"/>
</dbReference>
<dbReference type="SMART" id="SM01133">
    <property type="entry name" value="DeoC"/>
    <property type="match status" value="1"/>
</dbReference>
<keyword evidence="3" id="KW-0456">Lyase</keyword>
<comment type="caution">
    <text evidence="3">The sequence shown here is derived from an EMBL/GenBank/DDBJ whole genome shotgun (WGS) entry which is preliminary data.</text>
</comment>
<dbReference type="Proteomes" id="UP000572907">
    <property type="component" value="Unassembled WGS sequence"/>
</dbReference>
<keyword evidence="4" id="KW-1185">Reference proteome</keyword>
<dbReference type="AlphaFoldDB" id="A0A7W4ZSZ4"/>
<reference evidence="3 4" key="1">
    <citation type="submission" date="2020-08" db="EMBL/GenBank/DDBJ databases">
        <title>Genomic Encyclopedia of Type Strains, Phase III (KMG-III): the genomes of soil and plant-associated and newly described type strains.</title>
        <authorList>
            <person name="Whitman W."/>
        </authorList>
    </citation>
    <scope>NUCLEOTIDE SEQUENCE [LARGE SCALE GENOMIC DNA]</scope>
    <source>
        <strain evidence="3 4">CECT 3237</strain>
    </source>
</reference>
<name>A0A7W4ZSZ4_9ACTN</name>
<gene>
    <name evidence="3" type="ORF">FHS41_004611</name>
</gene>
<sequence>MMFANLSFGRRLRLRRLFGNDDRLFVVALDHPISDGPIITRGGLGSLVAAVAANGADAVVLHKGGLRQIDPARFSDISLILHLSASTAQAPDPDAKYLVSGVQEALRYGADAVSVHVNLGSAQEQEQIADLGRVSDLCDRWNVPLLAMVYPRGPKVTNPGDPQLVAHAITLAAELGADVVKTSYAGTPADMADVVKGASIPVIVAGGPRRSAVPGVLAYVEEALGSGVSGVAMGRNIFQAADPGTLTRRVADLIHPDGDAAPREAPALHPTARSPQPVLG</sequence>
<dbReference type="InterPro" id="IPR002915">
    <property type="entry name" value="DeoC/FbaB/LacD_aldolase"/>
</dbReference>
<dbReference type="InterPro" id="IPR013785">
    <property type="entry name" value="Aldolase_TIM"/>
</dbReference>
<feature type="active site" description="Schiff-base intermediate with dihydroxyacetone-P" evidence="1">
    <location>
        <position position="181"/>
    </location>
</feature>
<protein>
    <submittedName>
        <fullName evidence="3">2-amino-4, 5-dihydroxy-6-oxo-7-(Phosphonooxy)heptanoate synthase</fullName>
        <ecNumber evidence="3">4.1.2.56</ecNumber>
    </submittedName>
</protein>
<evidence type="ECO:0000256" key="2">
    <source>
        <dbReference type="SAM" id="MobiDB-lite"/>
    </source>
</evidence>
<evidence type="ECO:0000313" key="4">
    <source>
        <dbReference type="Proteomes" id="UP000572907"/>
    </source>
</evidence>
<dbReference type="PANTHER" id="PTHR47916">
    <property type="entry name" value="FRUCTOSE-BISPHOSPHATE ALDOLASE CLASS 1"/>
    <property type="match status" value="1"/>
</dbReference>
<evidence type="ECO:0000313" key="3">
    <source>
        <dbReference type="EMBL" id="MBB3078104.1"/>
    </source>
</evidence>
<accession>A0A7W4ZSZ4</accession>
<dbReference type="InterPro" id="IPR041720">
    <property type="entry name" value="FbaB-like"/>
</dbReference>
<dbReference type="EMBL" id="JACHXE010000004">
    <property type="protein sequence ID" value="MBB3078104.1"/>
    <property type="molecule type" value="Genomic_DNA"/>
</dbReference>
<evidence type="ECO:0000256" key="1">
    <source>
        <dbReference type="PIRSR" id="PIRSR038992-1"/>
    </source>
</evidence>